<dbReference type="PROSITE" id="PS50109">
    <property type="entry name" value="HIS_KIN"/>
    <property type="match status" value="1"/>
</dbReference>
<keyword evidence="8" id="KW-0418">Kinase</keyword>
<sequence>MVVEKHTVLVDPARLAAVERVRRVLPALPMPLEGIARLAARLLDAPMGLITTLDADTEYFAGSFGAPASLVEGGRASIAYSVCKYMVSADAPVHSVDMLADDDVRVRTHPLATEYGVRAFLGVPLRDSEDRPVGSLGVMDLRPRAWSEGDFGALVEVAGLLDQAPATAPISAPGGLADLDTAAALDAIAEAFLTLDADATVTGWNAAATELLGYSADEACGQPVAELLDAEYAGLPARELVTQLLSGELPAPLAGPVLLRARDGRRVHAHARLTVIHSRAGASVCVFLTDVTAQVSAAEAATVAAVAAEGEADNHRSFAEALLESLTEGVVAVDAEGRPAVYNRALRILHGLPMDISAEEAHRATLPRLHRPDGTPLGTAGLALTRALEGDTLRDVETLFREPGRPDRYALASCQPIRDRHGQLIGAVTTVQEVTERRRAEQFRECALAVAKLLLQPGSLAERGPELVRTVGHTLHWPYVSLQLLEPGPDTLREVAHWHADGYALHDLIPERFPVAASGVLATACATRAPTWVADLGDPWWITDSASRQRAQRYAELGLRGVLCAPIVDGPELLGLLVCFTDFEVDDPFLPIGLLTDIAGQVGQFLIRRRADDLAAQLSRSRADFTALVGHDMRTPLTTIAAYTQLLLDDPTPRPGTDRQLLEGIDRNAATLRALVDGLLDLCALESGQHALDTRTVDLTALVGDACAAAATAADDAGVGLHRQVDDDVCVLGDPDRLHELVDKLLTDAVGAAPPGEDVHLRLAQDAHAAQLTITRPGQPPTDAEFQPFSQANRSGTGDTSPGMNLVLARVIAERHGGTLGVDGTDGSTTLTVRLPSSRSG</sequence>
<evidence type="ECO:0000259" key="15">
    <source>
        <dbReference type="PROSITE" id="PS50109"/>
    </source>
</evidence>
<dbReference type="InterPro" id="IPR003661">
    <property type="entry name" value="HisK_dim/P_dom"/>
</dbReference>
<dbReference type="InterPro" id="IPR013767">
    <property type="entry name" value="PAS_fold"/>
</dbReference>
<feature type="compositionally biased region" description="Polar residues" evidence="14">
    <location>
        <begin position="826"/>
        <end position="841"/>
    </location>
</feature>
<keyword evidence="12" id="KW-0472">Membrane</keyword>
<dbReference type="SMART" id="SM00065">
    <property type="entry name" value="GAF"/>
    <property type="match status" value="2"/>
</dbReference>
<feature type="domain" description="PAC" evidence="17">
    <location>
        <begin position="394"/>
        <end position="446"/>
    </location>
</feature>
<dbReference type="Gene3D" id="3.30.450.40">
    <property type="match status" value="2"/>
</dbReference>
<dbReference type="PROSITE" id="PS50112">
    <property type="entry name" value="PAS"/>
    <property type="match status" value="1"/>
</dbReference>
<evidence type="ECO:0000256" key="9">
    <source>
        <dbReference type="ARBA" id="ARBA00022840"/>
    </source>
</evidence>
<evidence type="ECO:0000313" key="19">
    <source>
        <dbReference type="Proteomes" id="UP001501676"/>
    </source>
</evidence>
<dbReference type="SUPFAM" id="SSF55874">
    <property type="entry name" value="ATPase domain of HSP90 chaperone/DNA topoisomerase II/histidine kinase"/>
    <property type="match status" value="1"/>
</dbReference>
<evidence type="ECO:0000256" key="7">
    <source>
        <dbReference type="ARBA" id="ARBA00022741"/>
    </source>
</evidence>
<dbReference type="Pfam" id="PF00512">
    <property type="entry name" value="HisKA"/>
    <property type="match status" value="1"/>
</dbReference>
<dbReference type="SMART" id="SM00091">
    <property type="entry name" value="PAS"/>
    <property type="match status" value="2"/>
</dbReference>
<evidence type="ECO:0000256" key="8">
    <source>
        <dbReference type="ARBA" id="ARBA00022777"/>
    </source>
</evidence>
<evidence type="ECO:0000256" key="3">
    <source>
        <dbReference type="ARBA" id="ARBA00004236"/>
    </source>
</evidence>
<keyword evidence="6" id="KW-0812">Transmembrane</keyword>
<dbReference type="CDD" id="cd00130">
    <property type="entry name" value="PAS"/>
    <property type="match status" value="1"/>
</dbReference>
<dbReference type="InterPro" id="IPR000014">
    <property type="entry name" value="PAS"/>
</dbReference>
<dbReference type="InterPro" id="IPR005467">
    <property type="entry name" value="His_kinase_dom"/>
</dbReference>
<evidence type="ECO:0000313" key="18">
    <source>
        <dbReference type="EMBL" id="GAA3382655.1"/>
    </source>
</evidence>
<feature type="region of interest" description="Disordered" evidence="14">
    <location>
        <begin position="819"/>
        <end position="841"/>
    </location>
</feature>
<dbReference type="InterPro" id="IPR036890">
    <property type="entry name" value="HATPase_C_sf"/>
</dbReference>
<dbReference type="InterPro" id="IPR001610">
    <property type="entry name" value="PAC"/>
</dbReference>
<evidence type="ECO:0000256" key="1">
    <source>
        <dbReference type="ARBA" id="ARBA00000085"/>
    </source>
</evidence>
<evidence type="ECO:0000259" key="16">
    <source>
        <dbReference type="PROSITE" id="PS50112"/>
    </source>
</evidence>
<comment type="caution">
    <text evidence="18">The sequence shown here is derived from an EMBL/GenBank/DDBJ whole genome shotgun (WGS) entry which is preliminary data.</text>
</comment>
<evidence type="ECO:0000256" key="4">
    <source>
        <dbReference type="ARBA" id="ARBA00012438"/>
    </source>
</evidence>
<dbReference type="Gene3D" id="3.30.450.20">
    <property type="entry name" value="PAS domain"/>
    <property type="match status" value="2"/>
</dbReference>
<dbReference type="InterPro" id="IPR029016">
    <property type="entry name" value="GAF-like_dom_sf"/>
</dbReference>
<dbReference type="SMART" id="SM00388">
    <property type="entry name" value="HisKA"/>
    <property type="match status" value="1"/>
</dbReference>
<dbReference type="CDD" id="cd00082">
    <property type="entry name" value="HisKA"/>
    <property type="match status" value="1"/>
</dbReference>
<keyword evidence="10" id="KW-1133">Transmembrane helix</keyword>
<dbReference type="PANTHER" id="PTHR42878">
    <property type="entry name" value="TWO-COMPONENT HISTIDINE KINASE"/>
    <property type="match status" value="1"/>
</dbReference>
<keyword evidence="7" id="KW-0547">Nucleotide-binding</keyword>
<name>A0ABP6SQS5_9ACTN</name>
<dbReference type="PROSITE" id="PS50113">
    <property type="entry name" value="PAC"/>
    <property type="match status" value="1"/>
</dbReference>
<reference evidence="19" key="1">
    <citation type="journal article" date="2019" name="Int. J. Syst. Evol. Microbiol.">
        <title>The Global Catalogue of Microorganisms (GCM) 10K type strain sequencing project: providing services to taxonomists for standard genome sequencing and annotation.</title>
        <authorList>
            <consortium name="The Broad Institute Genomics Platform"/>
            <consortium name="The Broad Institute Genome Sequencing Center for Infectious Disease"/>
            <person name="Wu L."/>
            <person name="Ma J."/>
        </authorList>
    </citation>
    <scope>NUCLEOTIDE SEQUENCE [LARGE SCALE GENOMIC DNA]</scope>
    <source>
        <strain evidence="19">JCM 9458</strain>
    </source>
</reference>
<evidence type="ECO:0000256" key="2">
    <source>
        <dbReference type="ARBA" id="ARBA00004141"/>
    </source>
</evidence>
<dbReference type="InterPro" id="IPR035965">
    <property type="entry name" value="PAS-like_dom_sf"/>
</dbReference>
<feature type="region of interest" description="Disordered" evidence="14">
    <location>
        <begin position="776"/>
        <end position="803"/>
    </location>
</feature>
<gene>
    <name evidence="18" type="ORF">GCM10020369_05390</name>
</gene>
<dbReference type="RefSeq" id="WP_345726326.1">
    <property type="nucleotide sequence ID" value="NZ_BAAAYN010000003.1"/>
</dbReference>
<dbReference type="InterPro" id="IPR050351">
    <property type="entry name" value="BphY/WalK/GraS-like"/>
</dbReference>
<dbReference type="EC" id="2.7.13.3" evidence="4"/>
<dbReference type="SUPFAM" id="SSF55781">
    <property type="entry name" value="GAF domain-like"/>
    <property type="match status" value="2"/>
</dbReference>
<dbReference type="SMART" id="SM00086">
    <property type="entry name" value="PAC"/>
    <property type="match status" value="2"/>
</dbReference>
<evidence type="ECO:0000256" key="5">
    <source>
        <dbReference type="ARBA" id="ARBA00022679"/>
    </source>
</evidence>
<protein>
    <recommendedName>
        <fullName evidence="13">Sensor-like histidine kinase SenX3</fullName>
        <ecNumber evidence="4">2.7.13.3</ecNumber>
    </recommendedName>
</protein>
<evidence type="ECO:0000256" key="13">
    <source>
        <dbReference type="ARBA" id="ARBA00039401"/>
    </source>
</evidence>
<evidence type="ECO:0000256" key="12">
    <source>
        <dbReference type="ARBA" id="ARBA00023136"/>
    </source>
</evidence>
<dbReference type="Gene3D" id="1.10.287.130">
    <property type="match status" value="1"/>
</dbReference>
<evidence type="ECO:0000256" key="11">
    <source>
        <dbReference type="ARBA" id="ARBA00023012"/>
    </source>
</evidence>
<keyword evidence="5" id="KW-0808">Transferase</keyword>
<dbReference type="NCBIfam" id="TIGR00229">
    <property type="entry name" value="sensory_box"/>
    <property type="match status" value="1"/>
</dbReference>
<dbReference type="InterPro" id="IPR000700">
    <property type="entry name" value="PAS-assoc_C"/>
</dbReference>
<proteinExistence type="predicted"/>
<feature type="domain" description="Histidine kinase" evidence="15">
    <location>
        <begin position="628"/>
        <end position="839"/>
    </location>
</feature>
<dbReference type="Pfam" id="PF01590">
    <property type="entry name" value="GAF"/>
    <property type="match status" value="2"/>
</dbReference>
<comment type="subcellular location">
    <subcellularLocation>
        <location evidence="3">Cell membrane</location>
    </subcellularLocation>
    <subcellularLocation>
        <location evidence="2">Membrane</location>
        <topology evidence="2">Multi-pass membrane protein</topology>
    </subcellularLocation>
</comment>
<dbReference type="SUPFAM" id="SSF55785">
    <property type="entry name" value="PYP-like sensor domain (PAS domain)"/>
    <property type="match status" value="2"/>
</dbReference>
<dbReference type="EMBL" id="BAAAYN010000003">
    <property type="protein sequence ID" value="GAA3382655.1"/>
    <property type="molecule type" value="Genomic_DNA"/>
</dbReference>
<dbReference type="Gene3D" id="3.30.565.10">
    <property type="entry name" value="Histidine kinase-like ATPase, C-terminal domain"/>
    <property type="match status" value="1"/>
</dbReference>
<dbReference type="Proteomes" id="UP001501676">
    <property type="component" value="Unassembled WGS sequence"/>
</dbReference>
<keyword evidence="9" id="KW-0067">ATP-binding</keyword>
<dbReference type="SUPFAM" id="SSF47384">
    <property type="entry name" value="Homodimeric domain of signal transducing histidine kinase"/>
    <property type="match status" value="1"/>
</dbReference>
<dbReference type="InterPro" id="IPR003594">
    <property type="entry name" value="HATPase_dom"/>
</dbReference>
<feature type="domain" description="PAS" evidence="16">
    <location>
        <begin position="177"/>
        <end position="231"/>
    </location>
</feature>
<evidence type="ECO:0000259" key="17">
    <source>
        <dbReference type="PROSITE" id="PS50113"/>
    </source>
</evidence>
<keyword evidence="11" id="KW-0902">Two-component regulatory system</keyword>
<dbReference type="InterPro" id="IPR013656">
    <property type="entry name" value="PAS_4"/>
</dbReference>
<organism evidence="18 19">
    <name type="scientific">Cryptosporangium minutisporangium</name>
    <dbReference type="NCBI Taxonomy" id="113569"/>
    <lineage>
        <taxon>Bacteria</taxon>
        <taxon>Bacillati</taxon>
        <taxon>Actinomycetota</taxon>
        <taxon>Actinomycetes</taxon>
        <taxon>Cryptosporangiales</taxon>
        <taxon>Cryptosporangiaceae</taxon>
        <taxon>Cryptosporangium</taxon>
    </lineage>
</organism>
<evidence type="ECO:0000256" key="14">
    <source>
        <dbReference type="SAM" id="MobiDB-lite"/>
    </source>
</evidence>
<dbReference type="SMART" id="SM00387">
    <property type="entry name" value="HATPase_c"/>
    <property type="match status" value="1"/>
</dbReference>
<dbReference type="InterPro" id="IPR036097">
    <property type="entry name" value="HisK_dim/P_sf"/>
</dbReference>
<evidence type="ECO:0000256" key="6">
    <source>
        <dbReference type="ARBA" id="ARBA00022692"/>
    </source>
</evidence>
<feature type="compositionally biased region" description="Polar residues" evidence="14">
    <location>
        <begin position="788"/>
        <end position="803"/>
    </location>
</feature>
<dbReference type="Pfam" id="PF02518">
    <property type="entry name" value="HATPase_c"/>
    <property type="match status" value="1"/>
</dbReference>
<evidence type="ECO:0000256" key="10">
    <source>
        <dbReference type="ARBA" id="ARBA00022989"/>
    </source>
</evidence>
<dbReference type="Pfam" id="PF00989">
    <property type="entry name" value="PAS"/>
    <property type="match status" value="1"/>
</dbReference>
<comment type="catalytic activity">
    <reaction evidence="1">
        <text>ATP + protein L-histidine = ADP + protein N-phospho-L-histidine.</text>
        <dbReference type="EC" id="2.7.13.3"/>
    </reaction>
</comment>
<keyword evidence="19" id="KW-1185">Reference proteome</keyword>
<accession>A0ABP6SQS5</accession>
<dbReference type="Pfam" id="PF08448">
    <property type="entry name" value="PAS_4"/>
    <property type="match status" value="1"/>
</dbReference>
<dbReference type="PANTHER" id="PTHR42878:SF7">
    <property type="entry name" value="SENSOR HISTIDINE KINASE GLRK"/>
    <property type="match status" value="1"/>
</dbReference>
<dbReference type="InterPro" id="IPR003018">
    <property type="entry name" value="GAF"/>
</dbReference>